<dbReference type="GO" id="GO:0005576">
    <property type="term" value="C:extracellular region"/>
    <property type="evidence" value="ECO:0007669"/>
    <property type="project" value="UniProtKB-SubCell"/>
</dbReference>
<comment type="catalytic activity">
    <reaction evidence="1 23">
        <text>2 a phenolic donor + H2O2 = 2 a phenolic radical donor + 2 H2O</text>
        <dbReference type="Rhea" id="RHEA:56136"/>
        <dbReference type="ChEBI" id="CHEBI:15377"/>
        <dbReference type="ChEBI" id="CHEBI:16240"/>
        <dbReference type="ChEBI" id="CHEBI:139520"/>
        <dbReference type="ChEBI" id="CHEBI:139521"/>
        <dbReference type="EC" id="1.11.1.7"/>
    </reaction>
</comment>
<comment type="cofactor">
    <cofactor evidence="20 23">
        <name>Ca(2+)</name>
        <dbReference type="ChEBI" id="CHEBI:29108"/>
    </cofactor>
    <text evidence="20 23">Binds 2 calcium ions per subunit.</text>
</comment>
<keyword evidence="17 23" id="KW-0376">Hydrogen peroxide</keyword>
<evidence type="ECO:0000256" key="16">
    <source>
        <dbReference type="ARBA" id="ARBA00023283"/>
    </source>
</evidence>
<keyword evidence="11 20" id="KW-0106">Calcium</keyword>
<feature type="disulfide bond" evidence="22">
    <location>
        <begin position="71"/>
        <end position="76"/>
    </location>
</feature>
<protein>
    <recommendedName>
        <fullName evidence="5 23">Peroxidase</fullName>
        <ecNumber evidence="5 23">1.11.1.7</ecNumber>
    </recommendedName>
</protein>
<comment type="subcellular location">
    <subcellularLocation>
        <location evidence="3 23">Secreted</location>
    </subcellularLocation>
</comment>
<dbReference type="InterPro" id="IPR000823">
    <property type="entry name" value="Peroxidase_pln"/>
</dbReference>
<dbReference type="InterPro" id="IPR002016">
    <property type="entry name" value="Haem_peroxidase"/>
</dbReference>
<evidence type="ECO:0000256" key="17">
    <source>
        <dbReference type="ARBA" id="ARBA00023324"/>
    </source>
</evidence>
<dbReference type="GO" id="GO:0006979">
    <property type="term" value="P:response to oxidative stress"/>
    <property type="evidence" value="ECO:0007669"/>
    <property type="project" value="UniProtKB-UniRule"/>
</dbReference>
<dbReference type="GO" id="GO:0006950">
    <property type="term" value="P:response to stress"/>
    <property type="evidence" value="ECO:0000318"/>
    <property type="project" value="GO_Central"/>
</dbReference>
<comment type="caution">
    <text evidence="25">The sequence shown here is derived from an EMBL/GenBank/DDBJ whole genome shotgun (WGS) entry which is preliminary data.</text>
</comment>
<feature type="binding site" evidence="20">
    <location>
        <position position="73"/>
    </location>
    <ligand>
        <name>Ca(2+)</name>
        <dbReference type="ChEBI" id="CHEBI:29108"/>
        <label>1</label>
    </ligand>
</feature>
<dbReference type="FunFam" id="1.10.520.10:FF:000006">
    <property type="entry name" value="Peroxidase"/>
    <property type="match status" value="1"/>
</dbReference>
<dbReference type="SUPFAM" id="SSF48113">
    <property type="entry name" value="Heme-dependent peroxidases"/>
    <property type="match status" value="1"/>
</dbReference>
<name>A0A0K9PHI4_ZOSMR</name>
<evidence type="ECO:0000256" key="19">
    <source>
        <dbReference type="PIRSR" id="PIRSR600823-2"/>
    </source>
</evidence>
<feature type="disulfide bond" evidence="22">
    <location>
        <begin position="207"/>
        <end position="239"/>
    </location>
</feature>
<evidence type="ECO:0000256" key="15">
    <source>
        <dbReference type="ARBA" id="ARBA00023180"/>
    </source>
</evidence>
<dbReference type="PROSITE" id="PS00435">
    <property type="entry name" value="PEROXIDASE_1"/>
    <property type="match status" value="1"/>
</dbReference>
<keyword evidence="15" id="KW-0325">Glycoprotein</keyword>
<comment type="function">
    <text evidence="2">Removal of H(2)O(2), oxidation of toxic reductants, biosynthesis and degradation of lignin, suberization, auxin catabolism, response to environmental stresses such as wounding, pathogen attack and oxidative stress. These functions might be dependent on each isozyme/isoform in each plant tissue.</text>
</comment>
<sequence length="373" mass="40948">MGFSLKVFMISLWLILLSSRISDVNGGALQIGFYNTSCPTAEAIVRDVVEQAILLNDLVPARLLRLYFHDCFVRGCDASLLLDNPNPTRGTVKVEKEADPNLTVRGYDVIDTAKATLEEQCPGIVSCADIAAIAARDSVAHLNGSAYYEVETGRRDGNISIASEAVAALPDAFGNFSYLRSNFANVGLNVKDLVVLSGGHTIGQSQCRSFSRRIYNYTMTQAPDPSLNLTFLPYLREQCPVGQDGNLVEMVADDSRTFDNDYYVNVMQNKGLFHSDGALLTDDEATAYVMNYIANQSAFFQDFGVSMRKMGENQVLTGQEGEIRLNCGRINGDDTTPMTPPTVPGVPAAASRNFNFINLTHFLFVTLFYITFL</sequence>
<dbReference type="Pfam" id="PF00141">
    <property type="entry name" value="peroxidase"/>
    <property type="match status" value="1"/>
</dbReference>
<feature type="signal peptide" evidence="23">
    <location>
        <begin position="1"/>
        <end position="26"/>
    </location>
</feature>
<evidence type="ECO:0000256" key="5">
    <source>
        <dbReference type="ARBA" id="ARBA00012313"/>
    </source>
</evidence>
<organism evidence="25 26">
    <name type="scientific">Zostera marina</name>
    <name type="common">Eelgrass</name>
    <dbReference type="NCBI Taxonomy" id="29655"/>
    <lineage>
        <taxon>Eukaryota</taxon>
        <taxon>Viridiplantae</taxon>
        <taxon>Streptophyta</taxon>
        <taxon>Embryophyta</taxon>
        <taxon>Tracheophyta</taxon>
        <taxon>Spermatophyta</taxon>
        <taxon>Magnoliopsida</taxon>
        <taxon>Liliopsida</taxon>
        <taxon>Zosteraceae</taxon>
        <taxon>Zostera</taxon>
    </lineage>
</organism>
<feature type="active site" description="Proton acceptor" evidence="18">
    <location>
        <position position="69"/>
    </location>
</feature>
<keyword evidence="8 23" id="KW-0349">Heme</keyword>
<dbReference type="GO" id="GO:0046872">
    <property type="term" value="F:metal ion binding"/>
    <property type="evidence" value="ECO:0007669"/>
    <property type="project" value="UniProtKB-UniRule"/>
</dbReference>
<dbReference type="CDD" id="cd00693">
    <property type="entry name" value="secretory_peroxidase"/>
    <property type="match status" value="1"/>
</dbReference>
<feature type="disulfide bond" evidence="22">
    <location>
        <begin position="38"/>
        <end position="121"/>
    </location>
</feature>
<keyword evidence="7 23" id="KW-0575">Peroxidase</keyword>
<dbReference type="InterPro" id="IPR010255">
    <property type="entry name" value="Haem_peroxidase_sf"/>
</dbReference>
<proteinExistence type="inferred from homology"/>
<keyword evidence="16" id="KW-0873">Pyrrolidone carboxylic acid</keyword>
<dbReference type="EMBL" id="LFYR01000839">
    <property type="protein sequence ID" value="KMZ68421.1"/>
    <property type="molecule type" value="Genomic_DNA"/>
</dbReference>
<feature type="disulfide bond" evidence="22">
    <location>
        <begin position="127"/>
        <end position="327"/>
    </location>
</feature>
<feature type="binding site" description="axial binding residue" evidence="20">
    <location>
        <position position="200"/>
    </location>
    <ligand>
        <name>heme b</name>
        <dbReference type="ChEBI" id="CHEBI:60344"/>
    </ligand>
    <ligandPart>
        <name>Fe</name>
        <dbReference type="ChEBI" id="CHEBI:18248"/>
    </ligandPart>
</feature>
<feature type="binding site" evidence="20">
    <location>
        <position position="79"/>
    </location>
    <ligand>
        <name>Ca(2+)</name>
        <dbReference type="ChEBI" id="CHEBI:29108"/>
        <label>1</label>
    </ligand>
</feature>
<evidence type="ECO:0000256" key="21">
    <source>
        <dbReference type="PIRSR" id="PIRSR600823-4"/>
    </source>
</evidence>
<dbReference type="PROSITE" id="PS50873">
    <property type="entry name" value="PEROXIDASE_4"/>
    <property type="match status" value="1"/>
</dbReference>
<evidence type="ECO:0000256" key="12">
    <source>
        <dbReference type="ARBA" id="ARBA00023002"/>
    </source>
</evidence>
<dbReference type="GO" id="GO:0020037">
    <property type="term" value="F:heme binding"/>
    <property type="evidence" value="ECO:0007669"/>
    <property type="project" value="UniProtKB-UniRule"/>
</dbReference>
<dbReference type="Gene3D" id="1.10.420.10">
    <property type="entry name" value="Peroxidase, domain 2"/>
    <property type="match status" value="1"/>
</dbReference>
<dbReference type="GO" id="GO:0004601">
    <property type="term" value="F:peroxidase activity"/>
    <property type="evidence" value="ECO:0000318"/>
    <property type="project" value="GO_Central"/>
</dbReference>
<keyword evidence="10 23" id="KW-0732">Signal</keyword>
<feature type="binding site" evidence="20">
    <location>
        <position position="201"/>
    </location>
    <ligand>
        <name>Ca(2+)</name>
        <dbReference type="ChEBI" id="CHEBI:29108"/>
        <label>2</label>
    </ligand>
</feature>
<dbReference type="Gene3D" id="1.10.520.10">
    <property type="match status" value="1"/>
</dbReference>
<keyword evidence="14 22" id="KW-1015">Disulfide bond</keyword>
<keyword evidence="13 20" id="KW-0408">Iron</keyword>
<dbReference type="PRINTS" id="PR00461">
    <property type="entry name" value="PLPEROXIDASE"/>
</dbReference>
<dbReference type="Proteomes" id="UP000036987">
    <property type="component" value="Unassembled WGS sequence"/>
</dbReference>
<comment type="similarity">
    <text evidence="4">Belongs to the peroxidase family. Ascorbate peroxidase subfamily.</text>
</comment>
<evidence type="ECO:0000256" key="8">
    <source>
        <dbReference type="ARBA" id="ARBA00022617"/>
    </source>
</evidence>
<feature type="binding site" evidence="20">
    <location>
        <position position="259"/>
    </location>
    <ligand>
        <name>Ca(2+)</name>
        <dbReference type="ChEBI" id="CHEBI:29108"/>
        <label>2</label>
    </ligand>
</feature>
<dbReference type="FunFam" id="1.10.420.10:FF:000001">
    <property type="entry name" value="Peroxidase"/>
    <property type="match status" value="1"/>
</dbReference>
<dbReference type="InterPro" id="IPR019793">
    <property type="entry name" value="Peroxidases_heam-ligand_BS"/>
</dbReference>
<dbReference type="PRINTS" id="PR00458">
    <property type="entry name" value="PEROXIDASE"/>
</dbReference>
<dbReference type="PANTHER" id="PTHR31235">
    <property type="entry name" value="PEROXIDASE 25-RELATED"/>
    <property type="match status" value="1"/>
</dbReference>
<feature type="binding site" evidence="20">
    <location>
        <position position="70"/>
    </location>
    <ligand>
        <name>Ca(2+)</name>
        <dbReference type="ChEBI" id="CHEBI:29108"/>
        <label>1</label>
    </ligand>
</feature>
<gene>
    <name evidence="25" type="ORF">ZOSMA_23G00760</name>
</gene>
<dbReference type="OrthoDB" id="2113341at2759"/>
<feature type="binding site" evidence="19">
    <location>
        <position position="170"/>
    </location>
    <ligand>
        <name>substrate</name>
    </ligand>
</feature>
<feature type="binding site" evidence="20">
    <location>
        <position position="95"/>
    </location>
    <ligand>
        <name>Ca(2+)</name>
        <dbReference type="ChEBI" id="CHEBI:29108"/>
        <label>1</label>
    </ligand>
</feature>
<keyword evidence="6 23" id="KW-0964">Secreted</keyword>
<dbReference type="GO" id="GO:0009505">
    <property type="term" value="C:plant-type cell wall"/>
    <property type="evidence" value="ECO:0000318"/>
    <property type="project" value="GO_Central"/>
</dbReference>
<keyword evidence="12 23" id="KW-0560">Oxidoreductase</keyword>
<evidence type="ECO:0000256" key="13">
    <source>
        <dbReference type="ARBA" id="ARBA00023004"/>
    </source>
</evidence>
<evidence type="ECO:0000256" key="1">
    <source>
        <dbReference type="ARBA" id="ARBA00000189"/>
    </source>
</evidence>
<dbReference type="GO" id="GO:0042744">
    <property type="term" value="P:hydrogen peroxide catabolic process"/>
    <property type="evidence" value="ECO:0007669"/>
    <property type="project" value="UniProtKB-KW"/>
</dbReference>
<evidence type="ECO:0000259" key="24">
    <source>
        <dbReference type="PROSITE" id="PS50873"/>
    </source>
</evidence>
<dbReference type="InterPro" id="IPR033905">
    <property type="entry name" value="Secretory_peroxidase"/>
</dbReference>
<comment type="similarity">
    <text evidence="23">Belongs to the peroxidase family. Classical plant (class III) peroxidase subfamily.</text>
</comment>
<feature type="chain" id="PRO_5005393860" description="Peroxidase" evidence="23">
    <location>
        <begin position="27"/>
        <end position="373"/>
    </location>
</feature>
<keyword evidence="26" id="KW-1185">Reference proteome</keyword>
<evidence type="ECO:0000313" key="25">
    <source>
        <dbReference type="EMBL" id="KMZ68421.1"/>
    </source>
</evidence>
<keyword evidence="9 20" id="KW-0479">Metal-binding</keyword>
<feature type="binding site" evidence="20">
    <location>
        <position position="77"/>
    </location>
    <ligand>
        <name>Ca(2+)</name>
        <dbReference type="ChEBI" id="CHEBI:29108"/>
        <label>1</label>
    </ligand>
</feature>
<evidence type="ECO:0000256" key="23">
    <source>
        <dbReference type="RuleBase" id="RU362060"/>
    </source>
</evidence>
<dbReference type="GO" id="GO:0140825">
    <property type="term" value="F:lactoperoxidase activity"/>
    <property type="evidence" value="ECO:0007669"/>
    <property type="project" value="UniProtKB-EC"/>
</dbReference>
<evidence type="ECO:0000256" key="20">
    <source>
        <dbReference type="PIRSR" id="PIRSR600823-3"/>
    </source>
</evidence>
<evidence type="ECO:0000256" key="9">
    <source>
        <dbReference type="ARBA" id="ARBA00022723"/>
    </source>
</evidence>
<evidence type="ECO:0000256" key="7">
    <source>
        <dbReference type="ARBA" id="ARBA00022559"/>
    </source>
</evidence>
<evidence type="ECO:0000256" key="2">
    <source>
        <dbReference type="ARBA" id="ARBA00002322"/>
    </source>
</evidence>
<dbReference type="EC" id="1.11.1.7" evidence="5 23"/>
<evidence type="ECO:0000256" key="4">
    <source>
        <dbReference type="ARBA" id="ARBA00006873"/>
    </source>
</evidence>
<reference evidence="26" key="1">
    <citation type="journal article" date="2016" name="Nature">
        <title>The genome of the seagrass Zostera marina reveals angiosperm adaptation to the sea.</title>
        <authorList>
            <person name="Olsen J.L."/>
            <person name="Rouze P."/>
            <person name="Verhelst B."/>
            <person name="Lin Y.-C."/>
            <person name="Bayer T."/>
            <person name="Collen J."/>
            <person name="Dattolo E."/>
            <person name="De Paoli E."/>
            <person name="Dittami S."/>
            <person name="Maumus F."/>
            <person name="Michel G."/>
            <person name="Kersting A."/>
            <person name="Lauritano C."/>
            <person name="Lohaus R."/>
            <person name="Toepel M."/>
            <person name="Tonon T."/>
            <person name="Vanneste K."/>
            <person name="Amirebrahimi M."/>
            <person name="Brakel J."/>
            <person name="Bostroem C."/>
            <person name="Chovatia M."/>
            <person name="Grimwood J."/>
            <person name="Jenkins J.W."/>
            <person name="Jueterbock A."/>
            <person name="Mraz A."/>
            <person name="Stam W.T."/>
            <person name="Tice H."/>
            <person name="Bornberg-Bauer E."/>
            <person name="Green P.J."/>
            <person name="Pearson G.A."/>
            <person name="Procaccini G."/>
            <person name="Duarte C.M."/>
            <person name="Schmutz J."/>
            <person name="Reusch T.B.H."/>
            <person name="Van de Peer Y."/>
        </authorList>
    </citation>
    <scope>NUCLEOTIDE SEQUENCE [LARGE SCALE GENOMIC DNA]</scope>
    <source>
        <strain evidence="26">cv. Finnish</strain>
    </source>
</reference>
<evidence type="ECO:0000256" key="10">
    <source>
        <dbReference type="ARBA" id="ARBA00022729"/>
    </source>
</evidence>
<evidence type="ECO:0000256" key="11">
    <source>
        <dbReference type="ARBA" id="ARBA00022837"/>
    </source>
</evidence>
<evidence type="ECO:0000256" key="18">
    <source>
        <dbReference type="PIRSR" id="PIRSR600823-1"/>
    </source>
</evidence>
<feature type="site" description="Transition state stabilizer" evidence="21">
    <location>
        <position position="65"/>
    </location>
</feature>
<feature type="binding site" evidence="20">
    <location>
        <position position="75"/>
    </location>
    <ligand>
        <name>Ca(2+)</name>
        <dbReference type="ChEBI" id="CHEBI:29108"/>
        <label>1</label>
    </ligand>
</feature>
<evidence type="ECO:0000256" key="6">
    <source>
        <dbReference type="ARBA" id="ARBA00022525"/>
    </source>
</evidence>
<dbReference type="AlphaFoldDB" id="A0A0K9PHI4"/>
<evidence type="ECO:0000256" key="3">
    <source>
        <dbReference type="ARBA" id="ARBA00004613"/>
    </source>
</evidence>
<evidence type="ECO:0000256" key="14">
    <source>
        <dbReference type="ARBA" id="ARBA00023157"/>
    </source>
</evidence>
<comment type="cofactor">
    <cofactor evidence="20 23">
        <name>heme b</name>
        <dbReference type="ChEBI" id="CHEBI:60344"/>
    </cofactor>
    <text evidence="20 23">Binds 1 heme b (iron(II)-protoporphyrin IX) group per subunit.</text>
</comment>
<accession>A0A0K9PHI4</accession>
<evidence type="ECO:0000256" key="22">
    <source>
        <dbReference type="PIRSR" id="PIRSR600823-5"/>
    </source>
</evidence>
<feature type="domain" description="Plant heme peroxidase family profile" evidence="24">
    <location>
        <begin position="28"/>
        <end position="331"/>
    </location>
</feature>
<evidence type="ECO:0000313" key="26">
    <source>
        <dbReference type="Proteomes" id="UP000036987"/>
    </source>
</evidence>